<feature type="domain" description="N-acetyltransferase" evidence="3">
    <location>
        <begin position="192"/>
        <end position="344"/>
    </location>
</feature>
<accession>A0A967B5W9</accession>
<evidence type="ECO:0000256" key="1">
    <source>
        <dbReference type="ARBA" id="ARBA00022679"/>
    </source>
</evidence>
<keyword evidence="2" id="KW-0012">Acyltransferase</keyword>
<comment type="caution">
    <text evidence="4">The sequence shown here is derived from an EMBL/GenBank/DDBJ whole genome shotgun (WGS) entry which is preliminary data.</text>
</comment>
<dbReference type="EMBL" id="JAAOIV010000003">
    <property type="protein sequence ID" value="NHN55226.1"/>
    <property type="molecule type" value="Genomic_DNA"/>
</dbReference>
<dbReference type="InterPro" id="IPR000182">
    <property type="entry name" value="GNAT_dom"/>
</dbReference>
<proteinExistence type="predicted"/>
<reference evidence="4" key="1">
    <citation type="submission" date="2020-03" db="EMBL/GenBank/DDBJ databases">
        <title>Draft sequencing of Calidifontibacter sp. DB0510.</title>
        <authorList>
            <person name="Kim D.-U."/>
        </authorList>
    </citation>
    <scope>NUCLEOTIDE SEQUENCE</scope>
    <source>
        <strain evidence="4">DB0510</strain>
    </source>
</reference>
<evidence type="ECO:0000256" key="2">
    <source>
        <dbReference type="ARBA" id="ARBA00023315"/>
    </source>
</evidence>
<evidence type="ECO:0000259" key="3">
    <source>
        <dbReference type="PROSITE" id="PS51186"/>
    </source>
</evidence>
<organism evidence="4 5">
    <name type="scientific">Metallococcus carri</name>
    <dbReference type="NCBI Taxonomy" id="1656884"/>
    <lineage>
        <taxon>Bacteria</taxon>
        <taxon>Bacillati</taxon>
        <taxon>Actinomycetota</taxon>
        <taxon>Actinomycetes</taxon>
        <taxon>Micrococcales</taxon>
        <taxon>Dermacoccaceae</taxon>
        <taxon>Metallococcus</taxon>
    </lineage>
</organism>
<dbReference type="Proteomes" id="UP000744769">
    <property type="component" value="Unassembled WGS sequence"/>
</dbReference>
<protein>
    <submittedName>
        <fullName evidence="4">GNAT family N-acetyltransferase</fullName>
    </submittedName>
</protein>
<dbReference type="PROSITE" id="PS51186">
    <property type="entry name" value="GNAT"/>
    <property type="match status" value="2"/>
</dbReference>
<name>A0A967B5W9_9MICO</name>
<evidence type="ECO:0000313" key="5">
    <source>
        <dbReference type="Proteomes" id="UP000744769"/>
    </source>
</evidence>
<evidence type="ECO:0000313" key="4">
    <source>
        <dbReference type="EMBL" id="NHN55226.1"/>
    </source>
</evidence>
<keyword evidence="1" id="KW-0808">Transferase</keyword>
<dbReference type="InterPro" id="IPR050680">
    <property type="entry name" value="YpeA/RimI_acetyltransf"/>
</dbReference>
<dbReference type="Pfam" id="PF00583">
    <property type="entry name" value="Acetyltransf_1"/>
    <property type="match status" value="2"/>
</dbReference>
<dbReference type="Gene3D" id="3.40.630.30">
    <property type="match status" value="1"/>
</dbReference>
<dbReference type="RefSeq" id="WP_166194366.1">
    <property type="nucleotide sequence ID" value="NZ_JAAOIV010000003.1"/>
</dbReference>
<dbReference type="GO" id="GO:0016747">
    <property type="term" value="F:acyltransferase activity, transferring groups other than amino-acyl groups"/>
    <property type="evidence" value="ECO:0007669"/>
    <property type="project" value="InterPro"/>
</dbReference>
<dbReference type="PANTHER" id="PTHR43420">
    <property type="entry name" value="ACETYLTRANSFERASE"/>
    <property type="match status" value="1"/>
</dbReference>
<feature type="domain" description="N-acetyltransferase" evidence="3">
    <location>
        <begin position="23"/>
        <end position="179"/>
    </location>
</feature>
<dbReference type="SUPFAM" id="SSF55729">
    <property type="entry name" value="Acyl-CoA N-acyltransferases (Nat)"/>
    <property type="match status" value="2"/>
</dbReference>
<sequence length="344" mass="38147">MPTHLASPAEVAARAQLDELPDLTWSALTRDDLPDVAAMLERVYEHEDAAERQSLTDLQEYFDSPRSHPELHDLVGRDGSGAVVALAQSRPNDSATTERRVTLIGSVTPSRRGQGLGRAIMRWEIEHAKSWDAQTRQDGYGELSLSAYAEEAATDHQRLAERFGLPAVRWFTEMSRPLLPGESYDVPAVDGVDIVGWDPARSEQVRVAHNTAFADHWSTLPMDEQQWKEHITSHGFRPAWSLIALDGEEVVGYALNAAWEQDWQAGHRSGYTDGLGVLRSHRGRGLASALLLRSMRLFADDGMDAAELGVDTQNPSGAMGLYEHLGYRPTKRTVLHRATLPGQR</sequence>
<dbReference type="CDD" id="cd04301">
    <property type="entry name" value="NAT_SF"/>
    <property type="match status" value="2"/>
</dbReference>
<keyword evidence="5" id="KW-1185">Reference proteome</keyword>
<dbReference type="AlphaFoldDB" id="A0A967B5W9"/>
<gene>
    <name evidence="4" type="ORF">G9U51_05425</name>
</gene>
<dbReference type="InterPro" id="IPR016181">
    <property type="entry name" value="Acyl_CoA_acyltransferase"/>
</dbReference>